<dbReference type="Proteomes" id="UP000268033">
    <property type="component" value="Unassembled WGS sequence"/>
</dbReference>
<proteinExistence type="predicted"/>
<dbReference type="EMBL" id="RJUL01000012">
    <property type="protein sequence ID" value="ROQ19196.1"/>
    <property type="molecule type" value="Genomic_DNA"/>
</dbReference>
<dbReference type="RefSeq" id="WP_050659706.1">
    <property type="nucleotide sequence ID" value="NZ_JBLXAC010000011.1"/>
</dbReference>
<reference evidence="1 2" key="1">
    <citation type="submission" date="2018-11" db="EMBL/GenBank/DDBJ databases">
        <title>Genomic Encyclopedia of Type Strains, Phase IV (KMG-IV): sequencing the most valuable type-strain genomes for metagenomic binning, comparative biology and taxonomic classification.</title>
        <authorList>
            <person name="Goeker M."/>
        </authorList>
    </citation>
    <scope>NUCLEOTIDE SEQUENCE [LARGE SCALE GENOMIC DNA]</scope>
    <source>
        <strain evidence="1 2">DSM 21945</strain>
    </source>
</reference>
<keyword evidence="2" id="KW-1185">Reference proteome</keyword>
<name>A0A3N1P2V0_9GAMM</name>
<comment type="caution">
    <text evidence="1">The sequence shown here is derived from an EMBL/GenBank/DDBJ whole genome shotgun (WGS) entry which is preliminary data.</text>
</comment>
<dbReference type="AlphaFoldDB" id="A0A3N1P2V0"/>
<evidence type="ECO:0000313" key="2">
    <source>
        <dbReference type="Proteomes" id="UP000268033"/>
    </source>
</evidence>
<evidence type="ECO:0000313" key="1">
    <source>
        <dbReference type="EMBL" id="ROQ19196.1"/>
    </source>
</evidence>
<protein>
    <submittedName>
        <fullName evidence="1">Uncharacterized protein</fullName>
    </submittedName>
</protein>
<dbReference type="OrthoDB" id="9928104at2"/>
<sequence>MESWIRFDKPYQRTNPQLEQALREELLKLGFTDQAVAEALKVALPLFNESKDVVSVRMKADITVPLEESQLKALNADLSAKLADYQKSVSDFISKIIVLLAIAHASR</sequence>
<organism evidence="1 2">
    <name type="scientific">Gallaecimonas pentaromativorans</name>
    <dbReference type="NCBI Taxonomy" id="584787"/>
    <lineage>
        <taxon>Bacteria</taxon>
        <taxon>Pseudomonadati</taxon>
        <taxon>Pseudomonadota</taxon>
        <taxon>Gammaproteobacteria</taxon>
        <taxon>Enterobacterales</taxon>
        <taxon>Gallaecimonadaceae</taxon>
        <taxon>Gallaecimonas</taxon>
    </lineage>
</organism>
<gene>
    <name evidence="1" type="ORF">EDC28_112119</name>
</gene>
<accession>A0A3N1P2V0</accession>